<protein>
    <submittedName>
        <fullName evidence="1">Uncharacterized protein</fullName>
    </submittedName>
</protein>
<sequence length="49" mass="5521">MYFISISEIEMSFPQRLYRCKSSSLNVVFFVSQQSSVHQSEGGANVACQ</sequence>
<reference evidence="1" key="1">
    <citation type="submission" date="2014-11" db="EMBL/GenBank/DDBJ databases">
        <authorList>
            <person name="Amaro Gonzalez C."/>
        </authorList>
    </citation>
    <scope>NUCLEOTIDE SEQUENCE</scope>
</reference>
<evidence type="ECO:0000313" key="1">
    <source>
        <dbReference type="EMBL" id="JAH17234.1"/>
    </source>
</evidence>
<reference evidence="1" key="2">
    <citation type="journal article" date="2015" name="Fish Shellfish Immunol.">
        <title>Early steps in the European eel (Anguilla anguilla)-Vibrio vulnificus interaction in the gills: Role of the RtxA13 toxin.</title>
        <authorList>
            <person name="Callol A."/>
            <person name="Pajuelo D."/>
            <person name="Ebbesson L."/>
            <person name="Teles M."/>
            <person name="MacKenzie S."/>
            <person name="Amaro C."/>
        </authorList>
    </citation>
    <scope>NUCLEOTIDE SEQUENCE</scope>
</reference>
<name>A0A0E9QKF4_ANGAN</name>
<accession>A0A0E9QKF4</accession>
<proteinExistence type="predicted"/>
<organism evidence="1">
    <name type="scientific">Anguilla anguilla</name>
    <name type="common">European freshwater eel</name>
    <name type="synonym">Muraena anguilla</name>
    <dbReference type="NCBI Taxonomy" id="7936"/>
    <lineage>
        <taxon>Eukaryota</taxon>
        <taxon>Metazoa</taxon>
        <taxon>Chordata</taxon>
        <taxon>Craniata</taxon>
        <taxon>Vertebrata</taxon>
        <taxon>Euteleostomi</taxon>
        <taxon>Actinopterygii</taxon>
        <taxon>Neopterygii</taxon>
        <taxon>Teleostei</taxon>
        <taxon>Anguilliformes</taxon>
        <taxon>Anguillidae</taxon>
        <taxon>Anguilla</taxon>
    </lineage>
</organism>
<dbReference type="EMBL" id="GBXM01091343">
    <property type="protein sequence ID" value="JAH17234.1"/>
    <property type="molecule type" value="Transcribed_RNA"/>
</dbReference>
<dbReference type="AlphaFoldDB" id="A0A0E9QKF4"/>